<reference evidence="2 3" key="1">
    <citation type="submission" date="2017-04" db="EMBL/GenBank/DDBJ databases">
        <authorList>
            <person name="Afonso C.L."/>
            <person name="Miller P.J."/>
            <person name="Scott M.A."/>
            <person name="Spackman E."/>
            <person name="Goraichik I."/>
            <person name="Dimitrov K.M."/>
            <person name="Suarez D.L."/>
            <person name="Swayne D.E."/>
        </authorList>
    </citation>
    <scope>NUCLEOTIDE SEQUENCE [LARGE SCALE GENOMIC DNA]</scope>
    <source>
        <strain evidence="2 3">CGMCC 1.12644</strain>
    </source>
</reference>
<gene>
    <name evidence="2" type="ORF">SAMN06295998_11191</name>
</gene>
<dbReference type="AlphaFoldDB" id="A0A1W2D7K4"/>
<dbReference type="EMBL" id="FWYD01000011">
    <property type="protein sequence ID" value="SMC93355.1"/>
    <property type="molecule type" value="Genomic_DNA"/>
</dbReference>
<feature type="signal peptide" evidence="1">
    <location>
        <begin position="1"/>
        <end position="21"/>
    </location>
</feature>
<evidence type="ECO:0000313" key="2">
    <source>
        <dbReference type="EMBL" id="SMC93355.1"/>
    </source>
</evidence>
<dbReference type="STRING" id="1387277.SAMN06295998_11191"/>
<dbReference type="RefSeq" id="WP_084353567.1">
    <property type="nucleotide sequence ID" value="NZ_FWYD01000011.1"/>
</dbReference>
<sequence>MTRILIAAIFAIIASASMASAQSCPEIRFAKGAYSGGVGGVVSDGAPQCYTFGTGNGQTARLQLSGSNNACFSVVGLADCQTDFSFVTSRQTYRVFVVQLFPSPAAEQFGLTLSIY</sequence>
<evidence type="ECO:0000313" key="3">
    <source>
        <dbReference type="Proteomes" id="UP000192330"/>
    </source>
</evidence>
<keyword evidence="3" id="KW-1185">Reference proteome</keyword>
<feature type="chain" id="PRO_5013389024" evidence="1">
    <location>
        <begin position="22"/>
        <end position="116"/>
    </location>
</feature>
<dbReference type="OrthoDB" id="7866630at2"/>
<name>A0A1W2D7K4_9RHOB</name>
<dbReference type="Gene3D" id="2.60.120.380">
    <property type="match status" value="1"/>
</dbReference>
<evidence type="ECO:0000256" key="1">
    <source>
        <dbReference type="SAM" id="SignalP"/>
    </source>
</evidence>
<organism evidence="2 3">
    <name type="scientific">Primorskyibacter flagellatus</name>
    <dbReference type="NCBI Taxonomy" id="1387277"/>
    <lineage>
        <taxon>Bacteria</taxon>
        <taxon>Pseudomonadati</taxon>
        <taxon>Pseudomonadota</taxon>
        <taxon>Alphaproteobacteria</taxon>
        <taxon>Rhodobacterales</taxon>
        <taxon>Roseobacteraceae</taxon>
        <taxon>Primorskyibacter</taxon>
    </lineage>
</organism>
<dbReference type="PROSITE" id="PS51257">
    <property type="entry name" value="PROKAR_LIPOPROTEIN"/>
    <property type="match status" value="1"/>
</dbReference>
<protein>
    <submittedName>
        <fullName evidence="2">Uncharacterized protein</fullName>
    </submittedName>
</protein>
<accession>A0A1W2D7K4</accession>
<keyword evidence="1" id="KW-0732">Signal</keyword>
<proteinExistence type="predicted"/>
<dbReference type="Proteomes" id="UP000192330">
    <property type="component" value="Unassembled WGS sequence"/>
</dbReference>